<evidence type="ECO:0000313" key="6">
    <source>
        <dbReference type="Proteomes" id="UP000015241"/>
    </source>
</evidence>
<sequence length="149" mass="16840">MDDLDAIPSISSGAVGSRFVSQSDIDTAKARRDEQWKAAYARLGQEPPPPPTEDAFDGRSLAEKLAANRAAKQEEWEERNKLGNQFRALEEDEVLFLDSVLEKQREEERLRKEMDGKELKNFRECVCCHSSRCNAEFSQGCRGTRDGGE</sequence>
<dbReference type="STRING" id="743788.S8FRU5"/>
<evidence type="ECO:0000256" key="3">
    <source>
        <dbReference type="SAM" id="MobiDB-lite"/>
    </source>
</evidence>
<dbReference type="OrthoDB" id="75720at2759"/>
<dbReference type="InterPro" id="IPR019331">
    <property type="entry name" value="FAM192A/Fyv6_N"/>
</dbReference>
<dbReference type="AlphaFoldDB" id="S8FRU5"/>
<dbReference type="eggNOG" id="KOG4036">
    <property type="taxonomic scope" value="Eukaryota"/>
</dbReference>
<dbReference type="PANTHER" id="PTHR13495">
    <property type="entry name" value="NEFA-INTERACTING NUCLEAR PROTEIN NIP30"/>
    <property type="match status" value="1"/>
</dbReference>
<accession>S8FRU5</accession>
<dbReference type="PANTHER" id="PTHR13495:SF0">
    <property type="entry name" value="PSME3-INTERACTING PROTEIN"/>
    <property type="match status" value="1"/>
</dbReference>
<dbReference type="Proteomes" id="UP000015241">
    <property type="component" value="Unassembled WGS sequence"/>
</dbReference>
<name>S8FRU5_FOMSC</name>
<evidence type="ECO:0000259" key="4">
    <source>
        <dbReference type="Pfam" id="PF10187"/>
    </source>
</evidence>
<dbReference type="InterPro" id="IPR039845">
    <property type="entry name" value="FAM192A"/>
</dbReference>
<dbReference type="EMBL" id="KE504128">
    <property type="protein sequence ID" value="EPT03966.1"/>
    <property type="molecule type" value="Genomic_DNA"/>
</dbReference>
<dbReference type="HOGENOM" id="CLU_142626_0_0_1"/>
<reference evidence="5 6" key="1">
    <citation type="journal article" date="2012" name="Science">
        <title>The Paleozoic origin of enzymatic lignin decomposition reconstructed from 31 fungal genomes.</title>
        <authorList>
            <person name="Floudas D."/>
            <person name="Binder M."/>
            <person name="Riley R."/>
            <person name="Barry K."/>
            <person name="Blanchette R.A."/>
            <person name="Henrissat B."/>
            <person name="Martinez A.T."/>
            <person name="Otillar R."/>
            <person name="Spatafora J.W."/>
            <person name="Yadav J.S."/>
            <person name="Aerts A."/>
            <person name="Benoit I."/>
            <person name="Boyd A."/>
            <person name="Carlson A."/>
            <person name="Copeland A."/>
            <person name="Coutinho P.M."/>
            <person name="de Vries R.P."/>
            <person name="Ferreira P."/>
            <person name="Findley K."/>
            <person name="Foster B."/>
            <person name="Gaskell J."/>
            <person name="Glotzer D."/>
            <person name="Gorecki P."/>
            <person name="Heitman J."/>
            <person name="Hesse C."/>
            <person name="Hori C."/>
            <person name="Igarashi K."/>
            <person name="Jurgens J.A."/>
            <person name="Kallen N."/>
            <person name="Kersten P."/>
            <person name="Kohler A."/>
            <person name="Kuees U."/>
            <person name="Kumar T.K.A."/>
            <person name="Kuo A."/>
            <person name="LaButti K."/>
            <person name="Larrondo L.F."/>
            <person name="Lindquist E."/>
            <person name="Ling A."/>
            <person name="Lombard V."/>
            <person name="Lucas S."/>
            <person name="Lundell T."/>
            <person name="Martin R."/>
            <person name="McLaughlin D.J."/>
            <person name="Morgenstern I."/>
            <person name="Morin E."/>
            <person name="Murat C."/>
            <person name="Nagy L.G."/>
            <person name="Nolan M."/>
            <person name="Ohm R.A."/>
            <person name="Patyshakuliyeva A."/>
            <person name="Rokas A."/>
            <person name="Ruiz-Duenas F.J."/>
            <person name="Sabat G."/>
            <person name="Salamov A."/>
            <person name="Samejima M."/>
            <person name="Schmutz J."/>
            <person name="Slot J.C."/>
            <person name="St John F."/>
            <person name="Stenlid J."/>
            <person name="Sun H."/>
            <person name="Sun S."/>
            <person name="Syed K."/>
            <person name="Tsang A."/>
            <person name="Wiebenga A."/>
            <person name="Young D."/>
            <person name="Pisabarro A."/>
            <person name="Eastwood D.C."/>
            <person name="Martin F."/>
            <person name="Cullen D."/>
            <person name="Grigoriev I.V."/>
            <person name="Hibbett D.S."/>
        </authorList>
    </citation>
    <scope>NUCLEOTIDE SEQUENCE</scope>
    <source>
        <strain evidence="6">FP-58527</strain>
    </source>
</reference>
<dbReference type="GO" id="GO:0005634">
    <property type="term" value="C:nucleus"/>
    <property type="evidence" value="ECO:0007669"/>
    <property type="project" value="UniProtKB-SubCell"/>
</dbReference>
<comment type="subcellular location">
    <subcellularLocation>
        <location evidence="1">Nucleus</location>
    </subcellularLocation>
</comment>
<keyword evidence="6" id="KW-1185">Reference proteome</keyword>
<dbReference type="InParanoid" id="S8FRU5"/>
<evidence type="ECO:0000256" key="2">
    <source>
        <dbReference type="ARBA" id="ARBA00023242"/>
    </source>
</evidence>
<protein>
    <recommendedName>
        <fullName evidence="4">FAM192A/Fyv6 N-terminal domain-containing protein</fullName>
    </recommendedName>
</protein>
<gene>
    <name evidence="5" type="ORF">FOMPIDRAFT_1014356</name>
</gene>
<feature type="domain" description="FAM192A/Fyv6 N-terminal" evidence="4">
    <location>
        <begin position="19"/>
        <end position="123"/>
    </location>
</feature>
<evidence type="ECO:0000256" key="1">
    <source>
        <dbReference type="ARBA" id="ARBA00004123"/>
    </source>
</evidence>
<feature type="region of interest" description="Disordered" evidence="3">
    <location>
        <begin position="36"/>
        <end position="57"/>
    </location>
</feature>
<organism evidence="5 6">
    <name type="scientific">Fomitopsis schrenkii</name>
    <name type="common">Brown rot fungus</name>
    <dbReference type="NCBI Taxonomy" id="2126942"/>
    <lineage>
        <taxon>Eukaryota</taxon>
        <taxon>Fungi</taxon>
        <taxon>Dikarya</taxon>
        <taxon>Basidiomycota</taxon>
        <taxon>Agaricomycotina</taxon>
        <taxon>Agaricomycetes</taxon>
        <taxon>Polyporales</taxon>
        <taxon>Fomitopsis</taxon>
    </lineage>
</organism>
<keyword evidence="2" id="KW-0539">Nucleus</keyword>
<proteinExistence type="predicted"/>
<evidence type="ECO:0000313" key="5">
    <source>
        <dbReference type="EMBL" id="EPT03966.1"/>
    </source>
</evidence>
<dbReference type="Pfam" id="PF10187">
    <property type="entry name" value="FAM192A_Fyv6_N"/>
    <property type="match status" value="1"/>
</dbReference>